<feature type="transmembrane region" description="Helical" evidence="8">
    <location>
        <begin position="204"/>
        <end position="233"/>
    </location>
</feature>
<evidence type="ECO:0000256" key="8">
    <source>
        <dbReference type="RuleBase" id="RU363032"/>
    </source>
</evidence>
<dbReference type="Proteomes" id="UP000009229">
    <property type="component" value="Chromosome"/>
</dbReference>
<accession>A0AAU8PIM0</accession>
<keyword evidence="11" id="KW-1185">Reference proteome</keyword>
<evidence type="ECO:0000256" key="5">
    <source>
        <dbReference type="ARBA" id="ARBA00022989"/>
    </source>
</evidence>
<dbReference type="InterPro" id="IPR050366">
    <property type="entry name" value="BP-dependent_transpt_permease"/>
</dbReference>
<evidence type="ECO:0000256" key="1">
    <source>
        <dbReference type="ARBA" id="ARBA00004651"/>
    </source>
</evidence>
<feature type="transmembrane region" description="Helical" evidence="8">
    <location>
        <begin position="253"/>
        <end position="279"/>
    </location>
</feature>
<dbReference type="InterPro" id="IPR053385">
    <property type="entry name" value="ABC_transport_permease"/>
</dbReference>
<dbReference type="InterPro" id="IPR000515">
    <property type="entry name" value="MetI-like"/>
</dbReference>
<evidence type="ECO:0000313" key="11">
    <source>
        <dbReference type="Proteomes" id="UP000009229"/>
    </source>
</evidence>
<evidence type="ECO:0000256" key="4">
    <source>
        <dbReference type="ARBA" id="ARBA00022692"/>
    </source>
</evidence>
<feature type="transmembrane region" description="Helical" evidence="8">
    <location>
        <begin position="89"/>
        <end position="116"/>
    </location>
</feature>
<sequence length="296" mass="31241">MHETVTVFRTAFPLARLLQGIGRDRASFAGGVVVILLVLVALLAPWLAPHDPVKQNLAHALAPPGGEYPLGTDDMGRCLLSRVLYGTRISLAVGLLVGGLSAVAGTLIGLIAGYYGGFLDEVLMRLTDVLMGLPNLVFILAVVGVLGPGLGNTILALVALGWLHFARVVRGSVLSLKESEFVLAARALGFSGPRIMVRHILPNVLGPVVVLATFDIPHTILAVAGLSFLGLGVQPPTPEWGAMLNAARPYMRTYPLLMITPGLMIFLTVLAFNLVGNGLRDALDPRRSRILDGVGG</sequence>
<dbReference type="PANTHER" id="PTHR43386">
    <property type="entry name" value="OLIGOPEPTIDE TRANSPORT SYSTEM PERMEASE PROTEIN APPC"/>
    <property type="match status" value="1"/>
</dbReference>
<evidence type="ECO:0000313" key="10">
    <source>
        <dbReference type="EMBL" id="AEG15559.1"/>
    </source>
</evidence>
<dbReference type="Pfam" id="PF00528">
    <property type="entry name" value="BPD_transp_1"/>
    <property type="match status" value="1"/>
</dbReference>
<evidence type="ECO:0000256" key="3">
    <source>
        <dbReference type="ARBA" id="ARBA00022475"/>
    </source>
</evidence>
<evidence type="ECO:0000259" key="9">
    <source>
        <dbReference type="PROSITE" id="PS50928"/>
    </source>
</evidence>
<reference evidence="11" key="1">
    <citation type="submission" date="2011-05" db="EMBL/GenBank/DDBJ databases">
        <title>Complete sequence of Desulfotomaculum kuznetsovii DSM 6115.</title>
        <authorList>
            <person name="Lucas S."/>
            <person name="Han J."/>
            <person name="Lapidus A."/>
            <person name="Cheng J.-F."/>
            <person name="Goodwin L."/>
            <person name="Pitluck S."/>
            <person name="Peters L."/>
            <person name="Mikhailova N."/>
            <person name="Lu M."/>
            <person name="Saunders E."/>
            <person name="Han C."/>
            <person name="Tapia R."/>
            <person name="Land M."/>
            <person name="Hauser L."/>
            <person name="Kyrpides N."/>
            <person name="Ivanova N."/>
            <person name="Pagani I."/>
            <person name="Nazina T."/>
            <person name="Ivanova A."/>
            <person name="Parshina S."/>
            <person name="Kuever J."/>
            <person name="Muyzer G."/>
            <person name="Plugge C."/>
            <person name="Stams A."/>
            <person name="Woyke T."/>
        </authorList>
    </citation>
    <scope>NUCLEOTIDE SEQUENCE [LARGE SCALE GENOMIC DNA]</scope>
    <source>
        <strain evidence="11">DSM 6115 / VKM B-1805 / 17</strain>
    </source>
</reference>
<gene>
    <name evidence="10" type="ordered locus">Desku_2003</name>
</gene>
<dbReference type="AlphaFoldDB" id="A0AAU8PIM0"/>
<keyword evidence="4 8" id="KW-0812">Transmembrane</keyword>
<name>A0AAU8PIM0_DESK7</name>
<dbReference type="GO" id="GO:0055085">
    <property type="term" value="P:transmembrane transport"/>
    <property type="evidence" value="ECO:0007669"/>
    <property type="project" value="InterPro"/>
</dbReference>
<comment type="subcellular location">
    <subcellularLocation>
        <location evidence="1 8">Cell membrane</location>
        <topology evidence="1 8">Multi-pass membrane protein</topology>
    </subcellularLocation>
</comment>
<dbReference type="EMBL" id="CP002770">
    <property type="protein sequence ID" value="AEG15559.1"/>
    <property type="molecule type" value="Genomic_DNA"/>
</dbReference>
<dbReference type="NCBIfam" id="NF045474">
    <property type="entry name" value="Opp2C"/>
    <property type="match status" value="1"/>
</dbReference>
<comment type="similarity">
    <text evidence="7">Belongs to the binding-protein-dependent transport system permease family. OppBC subfamily.</text>
</comment>
<dbReference type="GO" id="GO:0005886">
    <property type="term" value="C:plasma membrane"/>
    <property type="evidence" value="ECO:0007669"/>
    <property type="project" value="UniProtKB-SubCell"/>
</dbReference>
<protein>
    <submittedName>
        <fullName evidence="10">ABC-type transporter, integral membrane subunit</fullName>
    </submittedName>
</protein>
<keyword evidence="5 8" id="KW-1133">Transmembrane helix</keyword>
<feature type="transmembrane region" description="Helical" evidence="8">
    <location>
        <begin position="136"/>
        <end position="163"/>
    </location>
</feature>
<proteinExistence type="inferred from homology"/>
<dbReference type="SUPFAM" id="SSF161098">
    <property type="entry name" value="MetI-like"/>
    <property type="match status" value="1"/>
</dbReference>
<keyword evidence="6 8" id="KW-0472">Membrane</keyword>
<evidence type="ECO:0000256" key="2">
    <source>
        <dbReference type="ARBA" id="ARBA00022448"/>
    </source>
</evidence>
<dbReference type="PROSITE" id="PS50928">
    <property type="entry name" value="ABC_TM1"/>
    <property type="match status" value="1"/>
</dbReference>
<organism evidence="10 11">
    <name type="scientific">Desulfofundulus kuznetsovii (strain DSM 6115 / VKM B-1805 / 17)</name>
    <name type="common">Desulfotomaculum kuznetsovii</name>
    <dbReference type="NCBI Taxonomy" id="760568"/>
    <lineage>
        <taxon>Bacteria</taxon>
        <taxon>Bacillati</taxon>
        <taxon>Bacillota</taxon>
        <taxon>Clostridia</taxon>
        <taxon>Eubacteriales</taxon>
        <taxon>Peptococcaceae</taxon>
        <taxon>Desulfofundulus</taxon>
    </lineage>
</organism>
<feature type="transmembrane region" description="Helical" evidence="8">
    <location>
        <begin position="26"/>
        <end position="48"/>
    </location>
</feature>
<dbReference type="InterPro" id="IPR035906">
    <property type="entry name" value="MetI-like_sf"/>
</dbReference>
<keyword evidence="3" id="KW-1003">Cell membrane</keyword>
<evidence type="ECO:0000256" key="7">
    <source>
        <dbReference type="ARBA" id="ARBA00024202"/>
    </source>
</evidence>
<dbReference type="PANTHER" id="PTHR43386:SF1">
    <property type="entry name" value="D,D-DIPEPTIDE TRANSPORT SYSTEM PERMEASE PROTEIN DDPC-RELATED"/>
    <property type="match status" value="1"/>
</dbReference>
<dbReference type="Pfam" id="PF12911">
    <property type="entry name" value="OppC_N"/>
    <property type="match status" value="1"/>
</dbReference>
<dbReference type="Gene3D" id="1.10.3720.10">
    <property type="entry name" value="MetI-like"/>
    <property type="match status" value="1"/>
</dbReference>
<keyword evidence="2 8" id="KW-0813">Transport</keyword>
<dbReference type="CDD" id="cd06261">
    <property type="entry name" value="TM_PBP2"/>
    <property type="match status" value="1"/>
</dbReference>
<feature type="domain" description="ABC transmembrane type-1" evidence="9">
    <location>
        <begin position="91"/>
        <end position="276"/>
    </location>
</feature>
<dbReference type="InterPro" id="IPR025966">
    <property type="entry name" value="OppC_N"/>
</dbReference>
<evidence type="ECO:0000256" key="6">
    <source>
        <dbReference type="ARBA" id="ARBA00023136"/>
    </source>
</evidence>
<dbReference type="RefSeq" id="WP_013823073.1">
    <property type="nucleotide sequence ID" value="NC_015573.1"/>
</dbReference>
<dbReference type="KEGG" id="dku:Desku_2003"/>